<keyword evidence="11" id="KW-0407">Ion channel</keyword>
<feature type="domain" description="Potassium channel" evidence="15">
    <location>
        <begin position="472"/>
        <end position="522"/>
    </location>
</feature>
<dbReference type="InterPro" id="IPR013099">
    <property type="entry name" value="K_chnl_dom"/>
</dbReference>
<dbReference type="InterPro" id="IPR027359">
    <property type="entry name" value="Volt_channel_dom_sf"/>
</dbReference>
<feature type="transmembrane region" description="Helical" evidence="13">
    <location>
        <begin position="95"/>
        <end position="115"/>
    </location>
</feature>
<evidence type="ECO:0000259" key="15">
    <source>
        <dbReference type="Pfam" id="PF07885"/>
    </source>
</evidence>
<feature type="compositionally biased region" description="Low complexity" evidence="12">
    <location>
        <begin position="303"/>
        <end position="314"/>
    </location>
</feature>
<feature type="compositionally biased region" description="Polar residues" evidence="12">
    <location>
        <begin position="11"/>
        <end position="24"/>
    </location>
</feature>
<dbReference type="GO" id="GO:0008076">
    <property type="term" value="C:voltage-gated potassium channel complex"/>
    <property type="evidence" value="ECO:0007669"/>
    <property type="project" value="InterPro"/>
</dbReference>
<evidence type="ECO:0000256" key="10">
    <source>
        <dbReference type="ARBA" id="ARBA00023136"/>
    </source>
</evidence>
<dbReference type="Proteomes" id="UP000541558">
    <property type="component" value="Unassembled WGS sequence"/>
</dbReference>
<keyword evidence="3" id="KW-0633">Potassium transport</keyword>
<dbReference type="AlphaFoldDB" id="A0A8H5CJX7"/>
<feature type="compositionally biased region" description="Polar residues" evidence="12">
    <location>
        <begin position="374"/>
        <end position="387"/>
    </location>
</feature>
<feature type="compositionally biased region" description="Low complexity" evidence="12">
    <location>
        <begin position="444"/>
        <end position="465"/>
    </location>
</feature>
<evidence type="ECO:0008006" key="18">
    <source>
        <dbReference type="Google" id="ProtNLM"/>
    </source>
</evidence>
<dbReference type="GO" id="GO:0001508">
    <property type="term" value="P:action potential"/>
    <property type="evidence" value="ECO:0007669"/>
    <property type="project" value="TreeGrafter"/>
</dbReference>
<feature type="compositionally biased region" description="Polar residues" evidence="12">
    <location>
        <begin position="252"/>
        <end position="266"/>
    </location>
</feature>
<sequence length="544" mass="59477">MTLTPPHALTPHSNDPSNTATPSHAPSFPTPIVAAQWQRAPPPLRLTRSQPSADTSKFTTESPRPTPRDLYTLFPPHGQTDDDVLITIRPSWETASAAFAVHMVSTAPIVTSALITLLETVPTFHRVWFGMETGLVVVFTVEYVARVVCWSFSWSSFFRWVLSLYGIIDLLAVLPYYIEVMLGQDTSVLFRFSILRMFCLLRVFRPFRYKHTILLTLTSSSYLPVLDSLPISPRFARATDTSPNAGHGTRSWIPSSTPTATRRNSPPSLPQHVSTLFSSFHPLLLSLSTPPPPFACPSPPHSTPTSIPTSTRPPIAFNIEFAPSTSDAPLPSPRNQRTDDPPIDRLLEHIPLPSPHLDFRLTPTLTSHPYRPSTPLNLPPSASFQHNQPPPASGPPDLPTVAVAVRQPALTSHSNATRPTTSFALPFEPTPPTTLHPRSLDGASPSTSPPLQSFPSSSSSSSPPSTLNIRNRTDLILLFPIAITTVGYGEITPRSFLGRLITLPILVFGLLLITLPSFVLGREFSLVWAAMTADKVRAFGHSGI</sequence>
<feature type="transmembrane region" description="Helical" evidence="13">
    <location>
        <begin position="497"/>
        <end position="521"/>
    </location>
</feature>
<evidence type="ECO:0000256" key="11">
    <source>
        <dbReference type="ARBA" id="ARBA00023303"/>
    </source>
</evidence>
<dbReference type="InterPro" id="IPR028325">
    <property type="entry name" value="VG_K_chnl"/>
</dbReference>
<keyword evidence="10 13" id="KW-0472">Membrane</keyword>
<proteinExistence type="predicted"/>
<feature type="transmembrane region" description="Helical" evidence="13">
    <location>
        <begin position="475"/>
        <end position="491"/>
    </location>
</feature>
<keyword evidence="17" id="KW-1185">Reference proteome</keyword>
<keyword evidence="2" id="KW-0813">Transport</keyword>
<keyword evidence="8 13" id="KW-1133">Transmembrane helix</keyword>
<accession>A0A8H5CJX7</accession>
<evidence type="ECO:0000256" key="12">
    <source>
        <dbReference type="SAM" id="MobiDB-lite"/>
    </source>
</evidence>
<dbReference type="OrthoDB" id="415460at2759"/>
<feature type="compositionally biased region" description="Basic and acidic residues" evidence="12">
    <location>
        <begin position="336"/>
        <end position="348"/>
    </location>
</feature>
<evidence type="ECO:0000313" key="17">
    <source>
        <dbReference type="Proteomes" id="UP000541558"/>
    </source>
</evidence>
<evidence type="ECO:0000256" key="4">
    <source>
        <dbReference type="ARBA" id="ARBA00022692"/>
    </source>
</evidence>
<dbReference type="GO" id="GO:0005249">
    <property type="term" value="F:voltage-gated potassium channel activity"/>
    <property type="evidence" value="ECO:0007669"/>
    <property type="project" value="InterPro"/>
</dbReference>
<keyword evidence="5" id="KW-0631">Potassium channel</keyword>
<evidence type="ECO:0000256" key="8">
    <source>
        <dbReference type="ARBA" id="ARBA00022989"/>
    </source>
</evidence>
<feature type="region of interest" description="Disordered" evidence="12">
    <location>
        <begin position="1"/>
        <end position="70"/>
    </location>
</feature>
<feature type="compositionally biased region" description="Pro residues" evidence="12">
    <location>
        <begin position="388"/>
        <end position="398"/>
    </location>
</feature>
<organism evidence="16 17">
    <name type="scientific">Ephemerocybe angulata</name>
    <dbReference type="NCBI Taxonomy" id="980116"/>
    <lineage>
        <taxon>Eukaryota</taxon>
        <taxon>Fungi</taxon>
        <taxon>Dikarya</taxon>
        <taxon>Basidiomycota</taxon>
        <taxon>Agaricomycotina</taxon>
        <taxon>Agaricomycetes</taxon>
        <taxon>Agaricomycetidae</taxon>
        <taxon>Agaricales</taxon>
        <taxon>Agaricineae</taxon>
        <taxon>Psathyrellaceae</taxon>
        <taxon>Ephemerocybe</taxon>
    </lineage>
</organism>
<feature type="compositionally biased region" description="Polar residues" evidence="12">
    <location>
        <begin position="47"/>
        <end position="63"/>
    </location>
</feature>
<comment type="caution">
    <text evidence="16">The sequence shown here is derived from an EMBL/GenBank/DDBJ whole genome shotgun (WGS) entry which is preliminary data.</text>
</comment>
<reference evidence="16 17" key="1">
    <citation type="journal article" date="2020" name="ISME J.">
        <title>Uncovering the hidden diversity of litter-decomposition mechanisms in mushroom-forming fungi.</title>
        <authorList>
            <person name="Floudas D."/>
            <person name="Bentzer J."/>
            <person name="Ahren D."/>
            <person name="Johansson T."/>
            <person name="Persson P."/>
            <person name="Tunlid A."/>
        </authorList>
    </citation>
    <scope>NUCLEOTIDE SEQUENCE [LARGE SCALE GENOMIC DNA]</scope>
    <source>
        <strain evidence="16 17">CBS 175.51</strain>
    </source>
</reference>
<dbReference type="Gene3D" id="1.10.287.70">
    <property type="match status" value="1"/>
</dbReference>
<evidence type="ECO:0000256" key="7">
    <source>
        <dbReference type="ARBA" id="ARBA00022958"/>
    </source>
</evidence>
<evidence type="ECO:0000256" key="6">
    <source>
        <dbReference type="ARBA" id="ARBA00022882"/>
    </source>
</evidence>
<evidence type="ECO:0000256" key="5">
    <source>
        <dbReference type="ARBA" id="ARBA00022826"/>
    </source>
</evidence>
<protein>
    <recommendedName>
        <fullName evidence="18">Ion transport domain-containing protein</fullName>
    </recommendedName>
</protein>
<evidence type="ECO:0000256" key="3">
    <source>
        <dbReference type="ARBA" id="ARBA00022538"/>
    </source>
</evidence>
<evidence type="ECO:0000256" key="13">
    <source>
        <dbReference type="SAM" id="Phobius"/>
    </source>
</evidence>
<dbReference type="PRINTS" id="PR00169">
    <property type="entry name" value="KCHANNEL"/>
</dbReference>
<feature type="region of interest" description="Disordered" evidence="12">
    <location>
        <begin position="411"/>
        <end position="466"/>
    </location>
</feature>
<dbReference type="Pfam" id="PF07885">
    <property type="entry name" value="Ion_trans_2"/>
    <property type="match status" value="1"/>
</dbReference>
<comment type="subcellular location">
    <subcellularLocation>
        <location evidence="1">Membrane</location>
        <topology evidence="1">Multi-pass membrane protein</topology>
    </subcellularLocation>
</comment>
<dbReference type="PANTHER" id="PTHR11537">
    <property type="entry name" value="VOLTAGE-GATED POTASSIUM CHANNEL"/>
    <property type="match status" value="1"/>
</dbReference>
<evidence type="ECO:0000256" key="9">
    <source>
        <dbReference type="ARBA" id="ARBA00023065"/>
    </source>
</evidence>
<gene>
    <name evidence="16" type="ORF">D9611_002156</name>
</gene>
<evidence type="ECO:0000313" key="16">
    <source>
        <dbReference type="EMBL" id="KAF5342188.1"/>
    </source>
</evidence>
<feature type="compositionally biased region" description="Polar residues" evidence="12">
    <location>
        <begin position="411"/>
        <end position="423"/>
    </location>
</feature>
<evidence type="ECO:0000256" key="1">
    <source>
        <dbReference type="ARBA" id="ARBA00004141"/>
    </source>
</evidence>
<feature type="transmembrane region" description="Helical" evidence="13">
    <location>
        <begin position="188"/>
        <end position="204"/>
    </location>
</feature>
<feature type="transmembrane region" description="Helical" evidence="13">
    <location>
        <begin position="127"/>
        <end position="145"/>
    </location>
</feature>
<evidence type="ECO:0000256" key="2">
    <source>
        <dbReference type="ARBA" id="ARBA00022448"/>
    </source>
</evidence>
<dbReference type="EMBL" id="JAACJK010000001">
    <property type="protein sequence ID" value="KAF5342188.1"/>
    <property type="molecule type" value="Genomic_DNA"/>
</dbReference>
<keyword evidence="7" id="KW-0630">Potassium</keyword>
<feature type="domain" description="Ion transport" evidence="14">
    <location>
        <begin position="100"/>
        <end position="209"/>
    </location>
</feature>
<dbReference type="Pfam" id="PF00520">
    <property type="entry name" value="Ion_trans"/>
    <property type="match status" value="1"/>
</dbReference>
<keyword evidence="6" id="KW-0851">Voltage-gated channel</keyword>
<dbReference type="Gene3D" id="1.20.120.350">
    <property type="entry name" value="Voltage-gated potassium channels. Chain C"/>
    <property type="match status" value="1"/>
</dbReference>
<feature type="transmembrane region" description="Helical" evidence="13">
    <location>
        <begin position="157"/>
        <end position="176"/>
    </location>
</feature>
<name>A0A8H5CJX7_9AGAR</name>
<keyword evidence="9" id="KW-0406">Ion transport</keyword>
<feature type="region of interest" description="Disordered" evidence="12">
    <location>
        <begin position="239"/>
        <end position="271"/>
    </location>
</feature>
<evidence type="ECO:0000259" key="14">
    <source>
        <dbReference type="Pfam" id="PF00520"/>
    </source>
</evidence>
<dbReference type="InterPro" id="IPR005821">
    <property type="entry name" value="Ion_trans_dom"/>
</dbReference>
<feature type="region of interest" description="Disordered" evidence="12">
    <location>
        <begin position="294"/>
        <end position="399"/>
    </location>
</feature>
<dbReference type="SUPFAM" id="SSF81324">
    <property type="entry name" value="Voltage-gated potassium channels"/>
    <property type="match status" value="1"/>
</dbReference>
<keyword evidence="4 13" id="KW-0812">Transmembrane</keyword>
<dbReference type="PANTHER" id="PTHR11537:SF254">
    <property type="entry name" value="POTASSIUM VOLTAGE-GATED CHANNEL PROTEIN SHAB"/>
    <property type="match status" value="1"/>
</dbReference>